<evidence type="ECO:0000256" key="2">
    <source>
        <dbReference type="ARBA" id="ARBA00022475"/>
    </source>
</evidence>
<evidence type="ECO:0000256" key="5">
    <source>
        <dbReference type="ARBA" id="ARBA00023136"/>
    </source>
</evidence>
<dbReference type="EMBL" id="UINC01013941">
    <property type="protein sequence ID" value="SVA59827.1"/>
    <property type="molecule type" value="Genomic_DNA"/>
</dbReference>
<evidence type="ECO:0000256" key="6">
    <source>
        <dbReference type="SAM" id="Phobius"/>
    </source>
</evidence>
<sequence length="159" mass="17491">MGDSHDSPDFLQYLIRLFYMVGGVLVAGTLITVLIDVLFTFSLPVAALIGLLIALVKAGFVVAVFMHYKWDKKLIMITWTMVLTFIFFAGMMGLIMWAEGDAPRLYRDEVHMFWVVAAALLGAALPASFTVLTIKLLSQPAPAEAAAPRAKRAAKRKKS</sequence>
<feature type="transmembrane region" description="Helical" evidence="6">
    <location>
        <begin position="77"/>
        <end position="98"/>
    </location>
</feature>
<comment type="subcellular location">
    <subcellularLocation>
        <location evidence="1">Cell membrane</location>
        <topology evidence="1">Multi-pass membrane protein</topology>
    </subcellularLocation>
</comment>
<evidence type="ECO:0000256" key="4">
    <source>
        <dbReference type="ARBA" id="ARBA00022989"/>
    </source>
</evidence>
<feature type="transmembrane region" description="Helical" evidence="6">
    <location>
        <begin position="45"/>
        <end position="65"/>
    </location>
</feature>
<accession>A0A381X6L0</accession>
<dbReference type="AlphaFoldDB" id="A0A381X6L0"/>
<dbReference type="GO" id="GO:0005886">
    <property type="term" value="C:plasma membrane"/>
    <property type="evidence" value="ECO:0007669"/>
    <property type="project" value="UniProtKB-SubCell"/>
</dbReference>
<evidence type="ECO:0000256" key="1">
    <source>
        <dbReference type="ARBA" id="ARBA00004651"/>
    </source>
</evidence>
<dbReference type="InterPro" id="IPR005171">
    <property type="entry name" value="Cyt_c_oxidase_su4_prok"/>
</dbReference>
<keyword evidence="5 6" id="KW-0472">Membrane</keyword>
<feature type="transmembrane region" description="Helical" evidence="6">
    <location>
        <begin position="17"/>
        <end position="39"/>
    </location>
</feature>
<evidence type="ECO:0000313" key="7">
    <source>
        <dbReference type="EMBL" id="SVA59827.1"/>
    </source>
</evidence>
<organism evidence="7">
    <name type="scientific">marine metagenome</name>
    <dbReference type="NCBI Taxonomy" id="408172"/>
    <lineage>
        <taxon>unclassified sequences</taxon>
        <taxon>metagenomes</taxon>
        <taxon>ecological metagenomes</taxon>
    </lineage>
</organism>
<keyword evidence="4 6" id="KW-1133">Transmembrane helix</keyword>
<proteinExistence type="predicted"/>
<evidence type="ECO:0000256" key="3">
    <source>
        <dbReference type="ARBA" id="ARBA00022692"/>
    </source>
</evidence>
<keyword evidence="3 6" id="KW-0812">Transmembrane</keyword>
<gene>
    <name evidence="7" type="ORF">METZ01_LOCUS112681</name>
</gene>
<protein>
    <submittedName>
        <fullName evidence="7">Uncharacterized protein</fullName>
    </submittedName>
</protein>
<dbReference type="Pfam" id="PF03626">
    <property type="entry name" value="COX4_pro"/>
    <property type="match status" value="1"/>
</dbReference>
<feature type="transmembrane region" description="Helical" evidence="6">
    <location>
        <begin position="110"/>
        <end position="132"/>
    </location>
</feature>
<name>A0A381X6L0_9ZZZZ</name>
<reference evidence="7" key="1">
    <citation type="submission" date="2018-05" db="EMBL/GenBank/DDBJ databases">
        <authorList>
            <person name="Lanie J.A."/>
            <person name="Ng W.-L."/>
            <person name="Kazmierczak K.M."/>
            <person name="Andrzejewski T.M."/>
            <person name="Davidsen T.M."/>
            <person name="Wayne K.J."/>
            <person name="Tettelin H."/>
            <person name="Glass J.I."/>
            <person name="Rusch D."/>
            <person name="Podicherti R."/>
            <person name="Tsui H.-C.T."/>
            <person name="Winkler M.E."/>
        </authorList>
    </citation>
    <scope>NUCLEOTIDE SEQUENCE</scope>
</reference>
<keyword evidence="2" id="KW-1003">Cell membrane</keyword>